<dbReference type="RefSeq" id="WP_343918588.1">
    <property type="nucleotide sequence ID" value="NZ_BAAAJT010000002.1"/>
</dbReference>
<comment type="caution">
    <text evidence="2">The sequence shown here is derived from an EMBL/GenBank/DDBJ whole genome shotgun (WGS) entry which is preliminary data.</text>
</comment>
<dbReference type="EMBL" id="JBHUGD010000003">
    <property type="protein sequence ID" value="MFD1947462.1"/>
    <property type="molecule type" value="Genomic_DNA"/>
</dbReference>
<evidence type="ECO:0000256" key="1">
    <source>
        <dbReference type="SAM" id="Coils"/>
    </source>
</evidence>
<reference evidence="3" key="1">
    <citation type="journal article" date="2019" name="Int. J. Syst. Evol. Microbiol.">
        <title>The Global Catalogue of Microorganisms (GCM) 10K type strain sequencing project: providing services to taxonomists for standard genome sequencing and annotation.</title>
        <authorList>
            <consortium name="The Broad Institute Genomics Platform"/>
            <consortium name="The Broad Institute Genome Sequencing Center for Infectious Disease"/>
            <person name="Wu L."/>
            <person name="Ma J."/>
        </authorList>
    </citation>
    <scope>NUCLEOTIDE SEQUENCE [LARGE SCALE GENOMIC DNA]</scope>
    <source>
        <strain evidence="3">CGMCC 1.12477</strain>
    </source>
</reference>
<sequence>MSSPTARRRQRSTRLTVAVSLLTTAAVLVTAAFLGGSAWFQAFAAFSAVVLGAAATRITHTELLQSRREAARDRAEQAQAYRELTDRRTAEHAEFSAAMTSRVERQEVALTELEVALSAAQKRAAEATLKFNAEARRAELAENEGRDTTRRLEEAEERAAEAALRVAELEQEIDVLRAEVTAWEQQPGRMHA</sequence>
<keyword evidence="3" id="KW-1185">Reference proteome</keyword>
<gene>
    <name evidence="2" type="ORF">ACFSDE_11730</name>
</gene>
<feature type="coiled-coil region" evidence="1">
    <location>
        <begin position="103"/>
        <end position="186"/>
    </location>
</feature>
<keyword evidence="1" id="KW-0175">Coiled coil</keyword>
<accession>A0ABW4TLB9</accession>
<evidence type="ECO:0000313" key="2">
    <source>
        <dbReference type="EMBL" id="MFD1947462.1"/>
    </source>
</evidence>
<organism evidence="2 3">
    <name type="scientific">Nocardioides aestuarii</name>
    <dbReference type="NCBI Taxonomy" id="252231"/>
    <lineage>
        <taxon>Bacteria</taxon>
        <taxon>Bacillati</taxon>
        <taxon>Actinomycetota</taxon>
        <taxon>Actinomycetes</taxon>
        <taxon>Propionibacteriales</taxon>
        <taxon>Nocardioidaceae</taxon>
        <taxon>Nocardioides</taxon>
    </lineage>
</organism>
<dbReference type="SUPFAM" id="SSF57997">
    <property type="entry name" value="Tropomyosin"/>
    <property type="match status" value="1"/>
</dbReference>
<dbReference type="Proteomes" id="UP001597351">
    <property type="component" value="Unassembled WGS sequence"/>
</dbReference>
<evidence type="ECO:0000313" key="3">
    <source>
        <dbReference type="Proteomes" id="UP001597351"/>
    </source>
</evidence>
<name>A0ABW4TLB9_9ACTN</name>
<proteinExistence type="predicted"/>
<protein>
    <submittedName>
        <fullName evidence="2">Uncharacterized protein</fullName>
    </submittedName>
</protein>